<dbReference type="OrthoDB" id="195372at2759"/>
<keyword evidence="2 10" id="KW-0158">Chromosome</keyword>
<evidence type="ECO:0000256" key="7">
    <source>
        <dbReference type="ARBA" id="ARBA00023242"/>
    </source>
</evidence>
<evidence type="ECO:0000256" key="3">
    <source>
        <dbReference type="ARBA" id="ARBA00022618"/>
    </source>
</evidence>
<dbReference type="GO" id="GO:0031262">
    <property type="term" value="C:Ndc80 complex"/>
    <property type="evidence" value="ECO:0007669"/>
    <property type="project" value="TreeGrafter"/>
</dbReference>
<dbReference type="PANTHER" id="PTHR22142">
    <property type="match status" value="1"/>
</dbReference>
<feature type="coiled-coil region" evidence="11">
    <location>
        <begin position="82"/>
        <end position="130"/>
    </location>
</feature>
<gene>
    <name evidence="12" type="ORF">Naga_100015g56</name>
</gene>
<evidence type="ECO:0000256" key="10">
    <source>
        <dbReference type="RuleBase" id="RU368011"/>
    </source>
</evidence>
<dbReference type="GO" id="GO:0005634">
    <property type="term" value="C:nucleus"/>
    <property type="evidence" value="ECO:0007669"/>
    <property type="project" value="UniProtKB-SubCell"/>
</dbReference>
<dbReference type="GO" id="GO:0007059">
    <property type="term" value="P:chromosome segregation"/>
    <property type="evidence" value="ECO:0007669"/>
    <property type="project" value="TreeGrafter"/>
</dbReference>
<comment type="function">
    <text evidence="10">Acts as a component of the essential kinetochore-associated NDC80 complex, which is required for chromosome segregation and spindle checkpoint activity.</text>
</comment>
<dbReference type="Proteomes" id="UP000019335">
    <property type="component" value="Chromosome 6"/>
</dbReference>
<sequence length="201" mass="22609">MPQMTWEETRSIMSEVQELFAGREDTNTIEEIRELQREIKETVQSREAGAATCIRGLTAEVNVSQAAVDALPAAEEADKSRKAALEGEKGETEEALVAMNKKIADMRQNVECMTVEAEEVEEKAKGIEHASQDQAPRVLHALSLYANITGIRWKYDDGEKSHLIRGFVSLPEKEEVREFTLDCHKESSFKIANSIWNMIDP</sequence>
<evidence type="ECO:0000256" key="8">
    <source>
        <dbReference type="ARBA" id="ARBA00023306"/>
    </source>
</evidence>
<keyword evidence="9 10" id="KW-0137">Centromere</keyword>
<evidence type="ECO:0000256" key="1">
    <source>
        <dbReference type="ARBA" id="ARBA00007804"/>
    </source>
</evidence>
<evidence type="ECO:0000256" key="9">
    <source>
        <dbReference type="ARBA" id="ARBA00023328"/>
    </source>
</evidence>
<keyword evidence="5 10" id="KW-0995">Kinetochore</keyword>
<dbReference type="InterPro" id="IPR013252">
    <property type="entry name" value="Ndc80_Spc24"/>
</dbReference>
<evidence type="ECO:0000313" key="12">
    <source>
        <dbReference type="EMBL" id="EWM27534.1"/>
    </source>
</evidence>
<comment type="subcellular location">
    <subcellularLocation>
        <location evidence="10">Nucleus</location>
    </subcellularLocation>
    <subcellularLocation>
        <location evidence="10">Chromosome</location>
        <location evidence="10">Centromere</location>
        <location evidence="10">Kinetochore</location>
    </subcellularLocation>
</comment>
<dbReference type="EMBL" id="AZIL01000430">
    <property type="protein sequence ID" value="EWM27534.1"/>
    <property type="molecule type" value="Genomic_DNA"/>
</dbReference>
<dbReference type="GO" id="GO:0051301">
    <property type="term" value="P:cell division"/>
    <property type="evidence" value="ECO:0007669"/>
    <property type="project" value="UniProtKB-UniRule"/>
</dbReference>
<reference evidence="12 13" key="1">
    <citation type="journal article" date="2014" name="Mol. Plant">
        <title>Chromosome Scale Genome Assembly and Transcriptome Profiling of Nannochloropsis gaditana in Nitrogen Depletion.</title>
        <authorList>
            <person name="Corteggiani Carpinelli E."/>
            <person name="Telatin A."/>
            <person name="Vitulo N."/>
            <person name="Forcato C."/>
            <person name="D'Angelo M."/>
            <person name="Schiavon R."/>
            <person name="Vezzi A."/>
            <person name="Giacometti G.M."/>
            <person name="Morosinotto T."/>
            <person name="Valle G."/>
        </authorList>
    </citation>
    <scope>NUCLEOTIDE SEQUENCE [LARGE SCALE GENOMIC DNA]</scope>
    <source>
        <strain evidence="12 13">B-31</strain>
    </source>
</reference>
<keyword evidence="4 10" id="KW-0498">Mitosis</keyword>
<organism evidence="12 13">
    <name type="scientific">Nannochloropsis gaditana</name>
    <dbReference type="NCBI Taxonomy" id="72520"/>
    <lineage>
        <taxon>Eukaryota</taxon>
        <taxon>Sar</taxon>
        <taxon>Stramenopiles</taxon>
        <taxon>Ochrophyta</taxon>
        <taxon>Eustigmatophyceae</taxon>
        <taxon>Eustigmatales</taxon>
        <taxon>Monodopsidaceae</taxon>
        <taxon>Nannochloropsis</taxon>
    </lineage>
</organism>
<keyword evidence="8 10" id="KW-0131">Cell cycle</keyword>
<evidence type="ECO:0000256" key="5">
    <source>
        <dbReference type="ARBA" id="ARBA00022838"/>
    </source>
</evidence>
<keyword evidence="6 11" id="KW-0175">Coiled coil</keyword>
<evidence type="ECO:0000256" key="4">
    <source>
        <dbReference type="ARBA" id="ARBA00022776"/>
    </source>
</evidence>
<keyword evidence="3 10" id="KW-0132">Cell division</keyword>
<evidence type="ECO:0000256" key="6">
    <source>
        <dbReference type="ARBA" id="ARBA00023054"/>
    </source>
</evidence>
<evidence type="ECO:0000313" key="13">
    <source>
        <dbReference type="Proteomes" id="UP000019335"/>
    </source>
</evidence>
<protein>
    <recommendedName>
        <fullName evidence="10">Kinetochore protein Spc24</fullName>
    </recommendedName>
</protein>
<dbReference type="GO" id="GO:0008017">
    <property type="term" value="F:microtubule binding"/>
    <property type="evidence" value="ECO:0007669"/>
    <property type="project" value="TreeGrafter"/>
</dbReference>
<comment type="caution">
    <text evidence="12">The sequence shown here is derived from an EMBL/GenBank/DDBJ whole genome shotgun (WGS) entry which is preliminary data.</text>
</comment>
<dbReference type="Pfam" id="PF08286">
    <property type="entry name" value="Spc24"/>
    <property type="match status" value="1"/>
</dbReference>
<keyword evidence="13" id="KW-1185">Reference proteome</keyword>
<comment type="subunit">
    <text evidence="10">Component of the NDC80 complex.</text>
</comment>
<evidence type="ECO:0000256" key="11">
    <source>
        <dbReference type="SAM" id="Coils"/>
    </source>
</evidence>
<evidence type="ECO:0000256" key="2">
    <source>
        <dbReference type="ARBA" id="ARBA00022454"/>
    </source>
</evidence>
<comment type="similarity">
    <text evidence="1 10">Belongs to the SPC24 family.</text>
</comment>
<accession>W7U4A7</accession>
<name>W7U4A7_9STRA</name>
<dbReference type="PANTHER" id="PTHR22142:SF2">
    <property type="entry name" value="KINETOCHORE PROTEIN SPC24"/>
    <property type="match status" value="1"/>
</dbReference>
<keyword evidence="7 10" id="KW-0539">Nucleus</keyword>
<dbReference type="AlphaFoldDB" id="W7U4A7"/>
<proteinExistence type="inferred from homology"/>
<dbReference type="Gene3D" id="3.30.160.570">
    <property type="entry name" value="Ncd80 complex, Spc24 subunit"/>
    <property type="match status" value="1"/>
</dbReference>